<name>A0A4Y2T241_ARAVE</name>
<dbReference type="PROSITE" id="PS51185">
    <property type="entry name" value="WHEP_TRS_2"/>
    <property type="match status" value="1"/>
</dbReference>
<evidence type="ECO:0000256" key="6">
    <source>
        <dbReference type="SAM" id="MobiDB-lite"/>
    </source>
</evidence>
<evidence type="ECO:0000256" key="5">
    <source>
        <dbReference type="ARBA" id="ARBA00023146"/>
    </source>
</evidence>
<dbReference type="Gene3D" id="1.10.287.10">
    <property type="entry name" value="S15/NS1, RNA-binding"/>
    <property type="match status" value="1"/>
</dbReference>
<gene>
    <name evidence="8" type="ORF">AVEN_89855_1</name>
</gene>
<keyword evidence="3" id="KW-0067">ATP-binding</keyword>
<keyword evidence="4" id="KW-0648">Protein biosynthesis</keyword>
<feature type="region of interest" description="Disordered" evidence="6">
    <location>
        <begin position="1"/>
        <end position="26"/>
    </location>
</feature>
<evidence type="ECO:0000313" key="8">
    <source>
        <dbReference type="EMBL" id="GBN94672.1"/>
    </source>
</evidence>
<comment type="caution">
    <text evidence="8">The sequence shown here is derived from an EMBL/GenBank/DDBJ whole genome shotgun (WGS) entry which is preliminary data.</text>
</comment>
<feature type="region of interest" description="Disordered" evidence="6">
    <location>
        <begin position="68"/>
        <end position="89"/>
    </location>
</feature>
<sequence length="89" mass="9749">EKSPVKKTKEAKPAENSVPNGVSAEEIASLESRVTEQGNKVRELKTNKASKPEIEKEVAALLELKKRLAVAKGENPDQAQGKSKNKKKR</sequence>
<organism evidence="8 9">
    <name type="scientific">Araneus ventricosus</name>
    <name type="common">Orbweaver spider</name>
    <name type="synonym">Epeira ventricosa</name>
    <dbReference type="NCBI Taxonomy" id="182803"/>
    <lineage>
        <taxon>Eukaryota</taxon>
        <taxon>Metazoa</taxon>
        <taxon>Ecdysozoa</taxon>
        <taxon>Arthropoda</taxon>
        <taxon>Chelicerata</taxon>
        <taxon>Arachnida</taxon>
        <taxon>Araneae</taxon>
        <taxon>Araneomorphae</taxon>
        <taxon>Entelegynae</taxon>
        <taxon>Araneoidea</taxon>
        <taxon>Araneidae</taxon>
        <taxon>Araneus</taxon>
    </lineage>
</organism>
<evidence type="ECO:0000259" key="7">
    <source>
        <dbReference type="PROSITE" id="PS51185"/>
    </source>
</evidence>
<evidence type="ECO:0000256" key="1">
    <source>
        <dbReference type="ARBA" id="ARBA00022598"/>
    </source>
</evidence>
<reference evidence="8 9" key="1">
    <citation type="journal article" date="2019" name="Sci. Rep.">
        <title>Orb-weaving spider Araneus ventricosus genome elucidates the spidroin gene catalogue.</title>
        <authorList>
            <person name="Kono N."/>
            <person name="Nakamura H."/>
            <person name="Ohtoshi R."/>
            <person name="Moran D.A.P."/>
            <person name="Shinohara A."/>
            <person name="Yoshida Y."/>
            <person name="Fujiwara M."/>
            <person name="Mori M."/>
            <person name="Tomita M."/>
            <person name="Arakawa K."/>
        </authorList>
    </citation>
    <scope>NUCLEOTIDE SEQUENCE [LARGE SCALE GENOMIC DNA]</scope>
</reference>
<keyword evidence="9" id="KW-1185">Reference proteome</keyword>
<feature type="compositionally biased region" description="Basic and acidic residues" evidence="6">
    <location>
        <begin position="39"/>
        <end position="50"/>
    </location>
</feature>
<evidence type="ECO:0000313" key="9">
    <source>
        <dbReference type="Proteomes" id="UP000499080"/>
    </source>
</evidence>
<dbReference type="GO" id="GO:0006418">
    <property type="term" value="P:tRNA aminoacylation for protein translation"/>
    <property type="evidence" value="ECO:0007669"/>
    <property type="project" value="InterPro"/>
</dbReference>
<feature type="compositionally biased region" description="Basic and acidic residues" evidence="6">
    <location>
        <begin position="1"/>
        <end position="13"/>
    </location>
</feature>
<keyword evidence="2" id="KW-0547">Nucleotide-binding</keyword>
<dbReference type="GO" id="GO:0004812">
    <property type="term" value="F:aminoacyl-tRNA ligase activity"/>
    <property type="evidence" value="ECO:0007669"/>
    <property type="project" value="UniProtKB-KW"/>
</dbReference>
<feature type="domain" description="WHEP-TRS" evidence="7">
    <location>
        <begin position="26"/>
        <end position="82"/>
    </location>
</feature>
<evidence type="ECO:0000256" key="4">
    <source>
        <dbReference type="ARBA" id="ARBA00022917"/>
    </source>
</evidence>
<accession>A0A4Y2T241</accession>
<evidence type="ECO:0000256" key="3">
    <source>
        <dbReference type="ARBA" id="ARBA00022840"/>
    </source>
</evidence>
<keyword evidence="5" id="KW-0030">Aminoacyl-tRNA synthetase</keyword>
<protein>
    <recommendedName>
        <fullName evidence="7">WHEP-TRS domain-containing protein</fullName>
    </recommendedName>
</protein>
<proteinExistence type="predicted"/>
<dbReference type="PROSITE" id="PS00762">
    <property type="entry name" value="WHEP_TRS_1"/>
    <property type="match status" value="1"/>
</dbReference>
<dbReference type="Pfam" id="PF00458">
    <property type="entry name" value="WHEP-TRS"/>
    <property type="match status" value="1"/>
</dbReference>
<dbReference type="AlphaFoldDB" id="A0A4Y2T241"/>
<dbReference type="OrthoDB" id="5844513at2759"/>
<dbReference type="SMART" id="SM00991">
    <property type="entry name" value="WHEP-TRS"/>
    <property type="match status" value="1"/>
</dbReference>
<dbReference type="SUPFAM" id="SSF47060">
    <property type="entry name" value="S15/NS1 RNA-binding domain"/>
    <property type="match status" value="1"/>
</dbReference>
<keyword evidence="1" id="KW-0436">Ligase</keyword>
<dbReference type="EMBL" id="BGPR01025610">
    <property type="protein sequence ID" value="GBN94672.1"/>
    <property type="molecule type" value="Genomic_DNA"/>
</dbReference>
<feature type="region of interest" description="Disordered" evidence="6">
    <location>
        <begin position="31"/>
        <end position="50"/>
    </location>
</feature>
<dbReference type="InterPro" id="IPR000738">
    <property type="entry name" value="WHEP-TRS_dom"/>
</dbReference>
<feature type="non-terminal residue" evidence="8">
    <location>
        <position position="1"/>
    </location>
</feature>
<dbReference type="Proteomes" id="UP000499080">
    <property type="component" value="Unassembled WGS sequence"/>
</dbReference>
<evidence type="ECO:0000256" key="2">
    <source>
        <dbReference type="ARBA" id="ARBA00022741"/>
    </source>
</evidence>
<dbReference type="GO" id="GO:0005524">
    <property type="term" value="F:ATP binding"/>
    <property type="evidence" value="ECO:0007669"/>
    <property type="project" value="UniProtKB-KW"/>
</dbReference>
<dbReference type="InterPro" id="IPR009068">
    <property type="entry name" value="uS15_NS1_RNA-bd_sf"/>
</dbReference>